<dbReference type="InterPro" id="IPR014284">
    <property type="entry name" value="RNA_pol_sigma-70_dom"/>
</dbReference>
<dbReference type="InterPro" id="IPR039425">
    <property type="entry name" value="RNA_pol_sigma-70-like"/>
</dbReference>
<evidence type="ECO:0000313" key="6">
    <source>
        <dbReference type="EMBL" id="MBC6995669.1"/>
    </source>
</evidence>
<dbReference type="InterPro" id="IPR036388">
    <property type="entry name" value="WH-like_DNA-bd_sf"/>
</dbReference>
<organism evidence="6 7">
    <name type="scientific">Neolewinella lacunae</name>
    <dbReference type="NCBI Taxonomy" id="1517758"/>
    <lineage>
        <taxon>Bacteria</taxon>
        <taxon>Pseudomonadati</taxon>
        <taxon>Bacteroidota</taxon>
        <taxon>Saprospiria</taxon>
        <taxon>Saprospirales</taxon>
        <taxon>Lewinellaceae</taxon>
        <taxon>Neolewinella</taxon>
    </lineage>
</organism>
<dbReference type="GO" id="GO:0006352">
    <property type="term" value="P:DNA-templated transcription initiation"/>
    <property type="evidence" value="ECO:0007669"/>
    <property type="project" value="InterPro"/>
</dbReference>
<dbReference type="InterPro" id="IPR013324">
    <property type="entry name" value="RNA_pol_sigma_r3/r4-like"/>
</dbReference>
<dbReference type="PANTHER" id="PTHR43133">
    <property type="entry name" value="RNA POLYMERASE ECF-TYPE SIGMA FACTO"/>
    <property type="match status" value="1"/>
</dbReference>
<keyword evidence="2" id="KW-0805">Transcription regulation</keyword>
<dbReference type="PANTHER" id="PTHR43133:SF8">
    <property type="entry name" value="RNA POLYMERASE SIGMA FACTOR HI_1459-RELATED"/>
    <property type="match status" value="1"/>
</dbReference>
<comment type="caution">
    <text evidence="6">The sequence shown here is derived from an EMBL/GenBank/DDBJ whole genome shotgun (WGS) entry which is preliminary data.</text>
</comment>
<sequence length="195" mass="22304">MEVKETPQEDTALFDAIRSGRHELLDELYVRHRAAFLTYAQRQLFATEEDAADCFQDAVIAFYKNIVSGRLTELTCGIRTYLFAVGKRMVYRRNQQRHREMPTDPDAGLGLGNDPSSELDLSLLNRFDQDHDRALLAHGIAKLGETCQQILTLFYYHHYPIESIQSTLNLSSPGATRIKKMRCLDQLKTILLPQS</sequence>
<reference evidence="6" key="1">
    <citation type="submission" date="2020-08" db="EMBL/GenBank/DDBJ databases">
        <title>Lewinella bacteria from marine environments.</title>
        <authorList>
            <person name="Zhong Y."/>
        </authorList>
    </citation>
    <scope>NUCLEOTIDE SEQUENCE</scope>
    <source>
        <strain evidence="6">KCTC 42187</strain>
    </source>
</reference>
<dbReference type="InterPro" id="IPR013325">
    <property type="entry name" value="RNA_pol_sigma_r2"/>
</dbReference>
<dbReference type="SUPFAM" id="SSF88659">
    <property type="entry name" value="Sigma3 and sigma4 domains of RNA polymerase sigma factors"/>
    <property type="match status" value="1"/>
</dbReference>
<dbReference type="Gene3D" id="1.10.1740.10">
    <property type="match status" value="1"/>
</dbReference>
<dbReference type="Proteomes" id="UP000650081">
    <property type="component" value="Unassembled WGS sequence"/>
</dbReference>
<dbReference type="GO" id="GO:0016987">
    <property type="term" value="F:sigma factor activity"/>
    <property type="evidence" value="ECO:0007669"/>
    <property type="project" value="UniProtKB-KW"/>
</dbReference>
<keyword evidence="4" id="KW-0238">DNA-binding</keyword>
<comment type="similarity">
    <text evidence="1">Belongs to the sigma-70 factor family. ECF subfamily.</text>
</comment>
<keyword evidence="7" id="KW-1185">Reference proteome</keyword>
<accession>A0A923PLL5</accession>
<name>A0A923PLL5_9BACT</name>
<dbReference type="AlphaFoldDB" id="A0A923PLL5"/>
<dbReference type="Gene3D" id="1.10.10.10">
    <property type="entry name" value="Winged helix-like DNA-binding domain superfamily/Winged helix DNA-binding domain"/>
    <property type="match status" value="1"/>
</dbReference>
<dbReference type="RefSeq" id="WP_187467697.1">
    <property type="nucleotide sequence ID" value="NZ_JACSIT010000141.1"/>
</dbReference>
<gene>
    <name evidence="6" type="ORF">H9S92_15995</name>
</gene>
<evidence type="ECO:0000256" key="1">
    <source>
        <dbReference type="ARBA" id="ARBA00010641"/>
    </source>
</evidence>
<dbReference type="SUPFAM" id="SSF88946">
    <property type="entry name" value="Sigma2 domain of RNA polymerase sigma factors"/>
    <property type="match status" value="1"/>
</dbReference>
<dbReference type="GO" id="GO:0003677">
    <property type="term" value="F:DNA binding"/>
    <property type="evidence" value="ECO:0007669"/>
    <property type="project" value="UniProtKB-KW"/>
</dbReference>
<dbReference type="NCBIfam" id="TIGR02937">
    <property type="entry name" value="sigma70-ECF"/>
    <property type="match status" value="1"/>
</dbReference>
<evidence type="ECO:0000256" key="5">
    <source>
        <dbReference type="ARBA" id="ARBA00023163"/>
    </source>
</evidence>
<keyword evidence="3" id="KW-0731">Sigma factor</keyword>
<keyword evidence="5" id="KW-0804">Transcription</keyword>
<evidence type="ECO:0000256" key="2">
    <source>
        <dbReference type="ARBA" id="ARBA00023015"/>
    </source>
</evidence>
<dbReference type="EMBL" id="JACSIT010000141">
    <property type="protein sequence ID" value="MBC6995669.1"/>
    <property type="molecule type" value="Genomic_DNA"/>
</dbReference>
<evidence type="ECO:0000256" key="3">
    <source>
        <dbReference type="ARBA" id="ARBA00023082"/>
    </source>
</evidence>
<protein>
    <submittedName>
        <fullName evidence="6">Sigma-70 family RNA polymerase sigma factor</fullName>
    </submittedName>
</protein>
<evidence type="ECO:0000313" key="7">
    <source>
        <dbReference type="Proteomes" id="UP000650081"/>
    </source>
</evidence>
<evidence type="ECO:0000256" key="4">
    <source>
        <dbReference type="ARBA" id="ARBA00023125"/>
    </source>
</evidence>
<proteinExistence type="inferred from homology"/>